<accession>A0A9D9N0S1</accession>
<evidence type="ECO:0000256" key="4">
    <source>
        <dbReference type="PIRSR" id="PIRSR606225-1"/>
    </source>
</evidence>
<evidence type="ECO:0000256" key="2">
    <source>
        <dbReference type="ARBA" id="ARBA00022884"/>
    </source>
</evidence>
<evidence type="ECO:0000256" key="1">
    <source>
        <dbReference type="ARBA" id="ARBA00010876"/>
    </source>
</evidence>
<keyword evidence="3 6" id="KW-0413">Isomerase</keyword>
<dbReference type="PANTHER" id="PTHR21600">
    <property type="entry name" value="MITOCHONDRIAL RNA PSEUDOURIDINE SYNTHASE"/>
    <property type="match status" value="1"/>
</dbReference>
<dbReference type="Pfam" id="PF01479">
    <property type="entry name" value="S4"/>
    <property type="match status" value="1"/>
</dbReference>
<dbReference type="NCBIfam" id="TIGR00005">
    <property type="entry name" value="rluA_subfam"/>
    <property type="match status" value="1"/>
</dbReference>
<evidence type="ECO:0000256" key="3">
    <source>
        <dbReference type="ARBA" id="ARBA00023235"/>
    </source>
</evidence>
<evidence type="ECO:0000256" key="6">
    <source>
        <dbReference type="RuleBase" id="RU362028"/>
    </source>
</evidence>
<name>A0A9D9N0S1_9BACT</name>
<gene>
    <name evidence="8" type="ORF">IAC08_07095</name>
</gene>
<organism evidence="8 9">
    <name type="scientific">Candidatus Cryptobacteroides intestinigallinarum</name>
    <dbReference type="NCBI Taxonomy" id="2840767"/>
    <lineage>
        <taxon>Bacteria</taxon>
        <taxon>Pseudomonadati</taxon>
        <taxon>Bacteroidota</taxon>
        <taxon>Bacteroidia</taxon>
        <taxon>Bacteroidales</taxon>
        <taxon>Candidatus Cryptobacteroides</taxon>
    </lineage>
</organism>
<feature type="domain" description="RNA-binding S4" evidence="7">
    <location>
        <begin position="51"/>
        <end position="116"/>
    </location>
</feature>
<dbReference type="SMART" id="SM00363">
    <property type="entry name" value="S4"/>
    <property type="match status" value="1"/>
</dbReference>
<comment type="function">
    <text evidence="6">Responsible for synthesis of pseudouridine from uracil.</text>
</comment>
<evidence type="ECO:0000313" key="9">
    <source>
        <dbReference type="Proteomes" id="UP000823617"/>
    </source>
</evidence>
<dbReference type="Pfam" id="PF00849">
    <property type="entry name" value="PseudoU_synth_2"/>
    <property type="match status" value="1"/>
</dbReference>
<evidence type="ECO:0000313" key="8">
    <source>
        <dbReference type="EMBL" id="MBO8456152.1"/>
    </source>
</evidence>
<dbReference type="SUPFAM" id="SSF55120">
    <property type="entry name" value="Pseudouridine synthase"/>
    <property type="match status" value="1"/>
</dbReference>
<comment type="similarity">
    <text evidence="1 6">Belongs to the pseudouridine synthase RluA family.</text>
</comment>
<feature type="active site" evidence="4">
    <location>
        <position position="177"/>
    </location>
</feature>
<dbReference type="Gene3D" id="3.10.290.10">
    <property type="entry name" value="RNA-binding S4 domain"/>
    <property type="match status" value="1"/>
</dbReference>
<dbReference type="AlphaFoldDB" id="A0A9D9N0S1"/>
<dbReference type="Proteomes" id="UP000823617">
    <property type="component" value="Unassembled WGS sequence"/>
</dbReference>
<protein>
    <recommendedName>
        <fullName evidence="6">Pseudouridine synthase</fullName>
        <ecNumber evidence="6">5.4.99.-</ecNumber>
    </recommendedName>
</protein>
<dbReference type="InterPro" id="IPR006224">
    <property type="entry name" value="PsdUridine_synth_RluA-like_CS"/>
</dbReference>
<dbReference type="InterPro" id="IPR036986">
    <property type="entry name" value="S4_RNA-bd_sf"/>
</dbReference>
<dbReference type="InterPro" id="IPR006225">
    <property type="entry name" value="PsdUridine_synth_RluC/D"/>
</dbReference>
<keyword evidence="2 5" id="KW-0694">RNA-binding</keyword>
<dbReference type="InterPro" id="IPR002942">
    <property type="entry name" value="S4_RNA-bd"/>
</dbReference>
<dbReference type="InterPro" id="IPR020103">
    <property type="entry name" value="PsdUridine_synth_cat_dom_sf"/>
</dbReference>
<dbReference type="PROSITE" id="PS50889">
    <property type="entry name" value="S4"/>
    <property type="match status" value="1"/>
</dbReference>
<evidence type="ECO:0000259" key="7">
    <source>
        <dbReference type="SMART" id="SM00363"/>
    </source>
</evidence>
<reference evidence="8" key="2">
    <citation type="journal article" date="2021" name="PeerJ">
        <title>Extensive microbial diversity within the chicken gut microbiome revealed by metagenomics and culture.</title>
        <authorList>
            <person name="Gilroy R."/>
            <person name="Ravi A."/>
            <person name="Getino M."/>
            <person name="Pursley I."/>
            <person name="Horton D.L."/>
            <person name="Alikhan N.F."/>
            <person name="Baker D."/>
            <person name="Gharbi K."/>
            <person name="Hall N."/>
            <person name="Watson M."/>
            <person name="Adriaenssens E.M."/>
            <person name="Foster-Nyarko E."/>
            <person name="Jarju S."/>
            <person name="Secka A."/>
            <person name="Antonio M."/>
            <person name="Oren A."/>
            <person name="Chaudhuri R.R."/>
            <person name="La Ragione R."/>
            <person name="Hildebrand F."/>
            <person name="Pallen M.J."/>
        </authorList>
    </citation>
    <scope>NUCLEOTIDE SEQUENCE</scope>
    <source>
        <strain evidence="8">B1-3475</strain>
    </source>
</reference>
<dbReference type="InterPro" id="IPR050188">
    <property type="entry name" value="RluA_PseudoU_synthase"/>
</dbReference>
<sequence>MYTDDIFSGDDSLLDGTGIDLPDDDEVRCEDEEQEMLEHFRFELDKGQAPMRVDKYLATHMENTSRHRIQLAIKEDYIRVNGKVAKANCIVRPGDVVTFVMPYQRRGLEILPENIPLDIVYEDDDLLVVNKPAGLVVHPGHGHFSGTLVNALAWHLGISQGPDAEDERMGVLVHRIDKDTSGLLVVAKTEEAQLDLAKQFFVHSIDRRYVAIVWGNLKEDEGTITGNIGRDPSDRMRFKVFPDGDHGKHAVTHYKVLERFGYVTVVECKLETGRTHQIRVHFNWIGHPLFNDERYDGAEIRKGTIYAKYRQFIENCFKILPRQALHAKTLGFVHPRTKQYMSFDSPIPDDMQALIDKWRKYAQNLTPELE</sequence>
<dbReference type="PROSITE" id="PS01129">
    <property type="entry name" value="PSI_RLU"/>
    <property type="match status" value="1"/>
</dbReference>
<comment type="caution">
    <text evidence="8">The sequence shown here is derived from an EMBL/GenBank/DDBJ whole genome shotgun (WGS) entry which is preliminary data.</text>
</comment>
<comment type="catalytic activity">
    <reaction evidence="6">
        <text>a uridine in RNA = a pseudouridine in RNA</text>
        <dbReference type="Rhea" id="RHEA:48348"/>
        <dbReference type="Rhea" id="RHEA-COMP:12068"/>
        <dbReference type="Rhea" id="RHEA-COMP:12069"/>
        <dbReference type="ChEBI" id="CHEBI:65314"/>
        <dbReference type="ChEBI" id="CHEBI:65315"/>
    </reaction>
</comment>
<dbReference type="CDD" id="cd02869">
    <property type="entry name" value="PseudoU_synth_RluA_like"/>
    <property type="match status" value="1"/>
</dbReference>
<proteinExistence type="inferred from homology"/>
<reference evidence="8" key="1">
    <citation type="submission" date="2020-10" db="EMBL/GenBank/DDBJ databases">
        <authorList>
            <person name="Gilroy R."/>
        </authorList>
    </citation>
    <scope>NUCLEOTIDE SEQUENCE</scope>
    <source>
        <strain evidence="8">B1-3475</strain>
    </source>
</reference>
<dbReference type="PANTHER" id="PTHR21600:SF44">
    <property type="entry name" value="RIBOSOMAL LARGE SUBUNIT PSEUDOURIDINE SYNTHASE D"/>
    <property type="match status" value="1"/>
</dbReference>
<dbReference type="FunFam" id="3.30.2350.10:FF:000006">
    <property type="entry name" value="Pseudouridine synthase"/>
    <property type="match status" value="1"/>
</dbReference>
<dbReference type="GO" id="GO:0120159">
    <property type="term" value="F:rRNA pseudouridine synthase activity"/>
    <property type="evidence" value="ECO:0007669"/>
    <property type="project" value="UniProtKB-ARBA"/>
</dbReference>
<dbReference type="SUPFAM" id="SSF55174">
    <property type="entry name" value="Alpha-L RNA-binding motif"/>
    <property type="match status" value="1"/>
</dbReference>
<dbReference type="CDD" id="cd00165">
    <property type="entry name" value="S4"/>
    <property type="match status" value="1"/>
</dbReference>
<dbReference type="EMBL" id="JADIMK010000074">
    <property type="protein sequence ID" value="MBO8456152.1"/>
    <property type="molecule type" value="Genomic_DNA"/>
</dbReference>
<evidence type="ECO:0000256" key="5">
    <source>
        <dbReference type="PROSITE-ProRule" id="PRU00182"/>
    </source>
</evidence>
<dbReference type="GO" id="GO:0000455">
    <property type="term" value="P:enzyme-directed rRNA pseudouridine synthesis"/>
    <property type="evidence" value="ECO:0007669"/>
    <property type="project" value="UniProtKB-ARBA"/>
</dbReference>
<dbReference type="InterPro" id="IPR006145">
    <property type="entry name" value="PsdUridine_synth_RsuA/RluA"/>
</dbReference>
<dbReference type="GO" id="GO:0003723">
    <property type="term" value="F:RNA binding"/>
    <property type="evidence" value="ECO:0007669"/>
    <property type="project" value="UniProtKB-KW"/>
</dbReference>
<dbReference type="EC" id="5.4.99.-" evidence="6"/>
<dbReference type="Gene3D" id="3.30.2350.10">
    <property type="entry name" value="Pseudouridine synthase"/>
    <property type="match status" value="1"/>
</dbReference>